<protein>
    <submittedName>
        <fullName evidence="5">T9SS C-terminal target domain-containing protein</fullName>
    </submittedName>
</protein>
<evidence type="ECO:0000259" key="3">
    <source>
        <dbReference type="Pfam" id="PF00149"/>
    </source>
</evidence>
<evidence type="ECO:0000313" key="6">
    <source>
        <dbReference type="Proteomes" id="UP000269015"/>
    </source>
</evidence>
<evidence type="ECO:0000259" key="4">
    <source>
        <dbReference type="Pfam" id="PF16656"/>
    </source>
</evidence>
<dbReference type="InterPro" id="IPR015914">
    <property type="entry name" value="PAPs_N"/>
</dbReference>
<dbReference type="PANTHER" id="PTHR45867">
    <property type="entry name" value="PURPLE ACID PHOSPHATASE"/>
    <property type="match status" value="1"/>
</dbReference>
<name>A0AAD0Z009_CHRID</name>
<organism evidence="5 6">
    <name type="scientific">Chryseobacterium indologenes</name>
    <name type="common">Flavobacterium indologenes</name>
    <dbReference type="NCBI Taxonomy" id="253"/>
    <lineage>
        <taxon>Bacteria</taxon>
        <taxon>Pseudomonadati</taxon>
        <taxon>Bacteroidota</taxon>
        <taxon>Flavobacteriia</taxon>
        <taxon>Flavobacteriales</taxon>
        <taxon>Weeksellaceae</taxon>
        <taxon>Chryseobacterium group</taxon>
        <taxon>Chryseobacterium</taxon>
    </lineage>
</organism>
<dbReference type="InterPro" id="IPR026444">
    <property type="entry name" value="Secre_tail"/>
</dbReference>
<dbReference type="Gene3D" id="2.60.40.380">
    <property type="entry name" value="Purple acid phosphatase-like, N-terminal"/>
    <property type="match status" value="1"/>
</dbReference>
<evidence type="ECO:0000313" key="5">
    <source>
        <dbReference type="EMBL" id="AZB20257.1"/>
    </source>
</evidence>
<gene>
    <name evidence="5" type="ORF">EG352_22150</name>
</gene>
<evidence type="ECO:0000256" key="2">
    <source>
        <dbReference type="SAM" id="SignalP"/>
    </source>
</evidence>
<proteinExistence type="predicted"/>
<dbReference type="SUPFAM" id="SSF56300">
    <property type="entry name" value="Metallo-dependent phosphatases"/>
    <property type="match status" value="1"/>
</dbReference>
<dbReference type="GO" id="GO:0046872">
    <property type="term" value="F:metal ion binding"/>
    <property type="evidence" value="ECO:0007669"/>
    <property type="project" value="InterPro"/>
</dbReference>
<dbReference type="NCBIfam" id="TIGR04183">
    <property type="entry name" value="Por_Secre_tail"/>
    <property type="match status" value="1"/>
</dbReference>
<dbReference type="InterPro" id="IPR008963">
    <property type="entry name" value="Purple_acid_Pase-like_N"/>
</dbReference>
<feature type="signal peptide" evidence="2">
    <location>
        <begin position="1"/>
        <end position="17"/>
    </location>
</feature>
<accession>A0AAD0Z009</accession>
<keyword evidence="1 2" id="KW-0732">Signal</keyword>
<dbReference type="GO" id="GO:0003993">
    <property type="term" value="F:acid phosphatase activity"/>
    <property type="evidence" value="ECO:0007669"/>
    <property type="project" value="InterPro"/>
</dbReference>
<dbReference type="EMBL" id="CP033930">
    <property type="protein sequence ID" value="AZB20257.1"/>
    <property type="molecule type" value="Genomic_DNA"/>
</dbReference>
<dbReference type="Pfam" id="PF00149">
    <property type="entry name" value="Metallophos"/>
    <property type="match status" value="1"/>
</dbReference>
<dbReference type="RefSeq" id="WP_061085129.1">
    <property type="nucleotide sequence ID" value="NZ_CP033930.1"/>
</dbReference>
<sequence length="918" mass="102845">MKHYFFFFCFAVQMAFGQVLFPYLQNPTPNSMIVNWKTASNNETIVIYGDSPTNLNVTVTGTTNIFSDTGYNNNYYYHTAKITNLQPNTKYYYKIKTGTSESAVYNFRTLPQPGQAVTANGKIRFLIMGDNQIKAEPRYDSLTLNAYKKLKEKFGANTDPSDNIALTFMVGDQVDVGTLDHYENVHFKKNIKLSPYLPIQTTVGNHETYAPVPGGIQGMESYYAHFYIDEIKYKNISSGNENYYAQQAGNVLFISLSSEHTGSAQQTWLQQVLNAANNDATVDWIISLSHRPYQAEQYVGDISTWVRNNAVPLLVTSDKYLMHVGAHHHLYHRGQLKDTPNYQIISGGTAWDQYWGMSNEKDFDDVQKTLTDWTYQIIEVDIPTGKVDVECYSIGGKYTKKDNVLIDSFHRYKNQPKPAKPSITNTFSGAITLPLTLTASTFSSSNNELLNTTQFLISKAPDFSVIEKEIYRDFENWFGKDGNGNPDVTKNLNAGVDITQVLLPGNSIPNGIYYAKVRYRDRNLEWSDWSDVKQFEITGSVVSNPTFTLNKTEYAQNEPIIGTYTGGPGNQQDWVGIYKKGQTPGASVTSQGYVYTNGQTAGTASFNNGLATKGQYFAGFFANNGYTEITPRKNFYVGPNVKLQATADNYPVGGTVTINFTDGPNLQKDWIGIYKMGQTPGTTNSIKWSYVTTAAGTVNFTGLPKGYYYAQYLLEDGYNGIGNKVFFKVGDIVTELWTNKPVYTLGENITASWTDSPGIIKDWLGIYPQSIQSPDDNFVSYTYFDGITQGTKAIQGTAVPSTPGNYYMVMFTNDSYTEVSNRVQFQVTSSTLGTDETKSTEKNVVLYPNPTKPGEPTFIKSDYPIEKIELVSATGDLLYETKNINNQRFSLVNENLPKGVYFVKVHARKLFTLKLIIQ</sequence>
<feature type="chain" id="PRO_5042070776" evidence="2">
    <location>
        <begin position="18"/>
        <end position="918"/>
    </location>
</feature>
<feature type="domain" description="Purple acid phosphatase N-terminal" evidence="4">
    <location>
        <begin position="24"/>
        <end position="109"/>
    </location>
</feature>
<dbReference type="Gene3D" id="3.60.21.10">
    <property type="match status" value="1"/>
</dbReference>
<reference evidence="5 6" key="1">
    <citation type="submission" date="2018-11" db="EMBL/GenBank/DDBJ databases">
        <title>Proposal to divide the Flavobacteriaceae and reorganize its genera based on Amino Acid Identity values calculated from whole genome sequences.</title>
        <authorList>
            <person name="Nicholson A.C."/>
            <person name="Gulvik C.A."/>
            <person name="Whitney A.M."/>
            <person name="Humrighouse B.W."/>
            <person name="Bell M."/>
            <person name="Holmes B."/>
            <person name="Steigerwalt A.G."/>
            <person name="Villarma A."/>
            <person name="Sheth M."/>
            <person name="Batra D."/>
            <person name="Pryor J."/>
            <person name="Bernardet J.-F."/>
            <person name="Hugo C."/>
            <person name="Kampfer P."/>
            <person name="Newman J."/>
            <person name="McQuiston J.R."/>
        </authorList>
    </citation>
    <scope>NUCLEOTIDE SEQUENCE [LARGE SCALE GENOMIC DNA]</scope>
    <source>
        <strain evidence="5 6">H5559</strain>
    </source>
</reference>
<dbReference type="InterPro" id="IPR029052">
    <property type="entry name" value="Metallo-depent_PP-like"/>
</dbReference>
<dbReference type="Proteomes" id="UP000269015">
    <property type="component" value="Chromosome"/>
</dbReference>
<dbReference type="Pfam" id="PF16656">
    <property type="entry name" value="Pur_ac_phosph_N"/>
    <property type="match status" value="1"/>
</dbReference>
<dbReference type="AlphaFoldDB" id="A0AAD0Z009"/>
<dbReference type="InterPro" id="IPR004843">
    <property type="entry name" value="Calcineurin-like_PHP"/>
</dbReference>
<evidence type="ECO:0000256" key="1">
    <source>
        <dbReference type="ARBA" id="ARBA00022729"/>
    </source>
</evidence>
<feature type="domain" description="Calcineurin-like phosphoesterase" evidence="3">
    <location>
        <begin position="123"/>
        <end position="330"/>
    </location>
</feature>
<dbReference type="SUPFAM" id="SSF49363">
    <property type="entry name" value="Purple acid phosphatase, N-terminal domain"/>
    <property type="match status" value="1"/>
</dbReference>
<dbReference type="PANTHER" id="PTHR45867:SF3">
    <property type="entry name" value="ACID PHOSPHATASE TYPE 7"/>
    <property type="match status" value="1"/>
</dbReference>